<keyword evidence="2 7" id="KW-0808">Transferase</keyword>
<name>A0A0L7LVC0_OPEBR</name>
<dbReference type="InterPro" id="IPR039859">
    <property type="entry name" value="PFA4/ZDH16/20/ERF2-like"/>
</dbReference>
<comment type="similarity">
    <text evidence="7">Belongs to the DHHC palmitoyltransferase family.</text>
</comment>
<dbReference type="Proteomes" id="UP000037510">
    <property type="component" value="Unassembled WGS sequence"/>
</dbReference>
<evidence type="ECO:0000313" key="10">
    <source>
        <dbReference type="Proteomes" id="UP000037510"/>
    </source>
</evidence>
<dbReference type="EC" id="2.3.1.225" evidence="7"/>
<protein>
    <recommendedName>
        <fullName evidence="7">Palmitoyltransferase</fullName>
        <ecNumber evidence="7">2.3.1.225</ecNumber>
    </recommendedName>
</protein>
<sequence>MIREFYESSDEDDMDSQYPIDVYFQDICGIICAVLTWLLILYAEFVVMMVILVPGVSTYPFYSYVNIFLFQCMAFLAFASHLRTMFTDPGAVPKGNATKEMIKQMSFREGQVIFKCTKCCSIKPERAHHCSVCQRCIRKMDHHCPWFYIAGISIHAVGLAIYQFATCIRHEWRECSAYSPPATVVLLLFLIAEALLFAIFTAVMLGTQLHAIWNDETGIEQLKKEQARWVRKSRWKSIQSVFGRFSLLWFSPFTQPAPKTKLDTYLYSMFRALFVLTLVVPSLCRPYDPEDDDLKSVLPSDGTFEAFYPREAHGIPNGSSRPAHGHGSFYKHRNPALVDVKNAAAYGFRFDGKRRFNYDEEDGE</sequence>
<comment type="subcellular location">
    <subcellularLocation>
        <location evidence="1">Membrane</location>
        <topology evidence="1">Multi-pass membrane protein</topology>
    </subcellularLocation>
</comment>
<keyword evidence="5 7" id="KW-0472">Membrane</keyword>
<accession>A0A0L7LVC0</accession>
<evidence type="ECO:0000256" key="2">
    <source>
        <dbReference type="ARBA" id="ARBA00022679"/>
    </source>
</evidence>
<keyword evidence="3 7" id="KW-0812">Transmembrane</keyword>
<dbReference type="GO" id="GO:0019706">
    <property type="term" value="F:protein-cysteine S-palmitoyltransferase activity"/>
    <property type="evidence" value="ECO:0007669"/>
    <property type="project" value="UniProtKB-EC"/>
</dbReference>
<dbReference type="InterPro" id="IPR001594">
    <property type="entry name" value="Palmitoyltrfase_DHHC"/>
</dbReference>
<evidence type="ECO:0000256" key="7">
    <source>
        <dbReference type="RuleBase" id="RU079119"/>
    </source>
</evidence>
<evidence type="ECO:0000256" key="3">
    <source>
        <dbReference type="ARBA" id="ARBA00022692"/>
    </source>
</evidence>
<dbReference type="GO" id="GO:0016020">
    <property type="term" value="C:membrane"/>
    <property type="evidence" value="ECO:0007669"/>
    <property type="project" value="UniProtKB-SubCell"/>
</dbReference>
<evidence type="ECO:0000256" key="5">
    <source>
        <dbReference type="ARBA" id="ARBA00023136"/>
    </source>
</evidence>
<proteinExistence type="inferred from homology"/>
<reference evidence="9 10" key="1">
    <citation type="journal article" date="2015" name="Genome Biol. Evol.">
        <title>The genome of winter moth (Operophtera brumata) provides a genomic perspective on sexual dimorphism and phenology.</title>
        <authorList>
            <person name="Derks M.F."/>
            <person name="Smit S."/>
            <person name="Salis L."/>
            <person name="Schijlen E."/>
            <person name="Bossers A."/>
            <person name="Mateman C."/>
            <person name="Pijl A.S."/>
            <person name="de Ridder D."/>
            <person name="Groenen M.A."/>
            <person name="Visser M.E."/>
            <person name="Megens H.J."/>
        </authorList>
    </citation>
    <scope>NUCLEOTIDE SEQUENCE [LARGE SCALE GENOMIC DNA]</scope>
    <source>
        <strain evidence="9">WM2013NL</strain>
        <tissue evidence="9">Head and thorax</tissue>
    </source>
</reference>
<evidence type="ECO:0000259" key="8">
    <source>
        <dbReference type="Pfam" id="PF01529"/>
    </source>
</evidence>
<gene>
    <name evidence="9" type="ORF">OBRU01_00586</name>
</gene>
<comment type="catalytic activity">
    <reaction evidence="7">
        <text>L-cysteinyl-[protein] + hexadecanoyl-CoA = S-hexadecanoyl-L-cysteinyl-[protein] + CoA</text>
        <dbReference type="Rhea" id="RHEA:36683"/>
        <dbReference type="Rhea" id="RHEA-COMP:10131"/>
        <dbReference type="Rhea" id="RHEA-COMP:11032"/>
        <dbReference type="ChEBI" id="CHEBI:29950"/>
        <dbReference type="ChEBI" id="CHEBI:57287"/>
        <dbReference type="ChEBI" id="CHEBI:57379"/>
        <dbReference type="ChEBI" id="CHEBI:74151"/>
        <dbReference type="EC" id="2.3.1.225"/>
    </reaction>
</comment>
<keyword evidence="10" id="KW-1185">Reference proteome</keyword>
<keyword evidence="6 7" id="KW-0012">Acyltransferase</keyword>
<dbReference type="Pfam" id="PF01529">
    <property type="entry name" value="DHHC"/>
    <property type="match status" value="1"/>
</dbReference>
<evidence type="ECO:0000256" key="1">
    <source>
        <dbReference type="ARBA" id="ARBA00004141"/>
    </source>
</evidence>
<evidence type="ECO:0000256" key="4">
    <source>
        <dbReference type="ARBA" id="ARBA00022989"/>
    </source>
</evidence>
<keyword evidence="4 7" id="KW-1133">Transmembrane helix</keyword>
<organism evidence="9 10">
    <name type="scientific">Operophtera brumata</name>
    <name type="common">Winter moth</name>
    <name type="synonym">Phalaena brumata</name>
    <dbReference type="NCBI Taxonomy" id="104452"/>
    <lineage>
        <taxon>Eukaryota</taxon>
        <taxon>Metazoa</taxon>
        <taxon>Ecdysozoa</taxon>
        <taxon>Arthropoda</taxon>
        <taxon>Hexapoda</taxon>
        <taxon>Insecta</taxon>
        <taxon>Pterygota</taxon>
        <taxon>Neoptera</taxon>
        <taxon>Endopterygota</taxon>
        <taxon>Lepidoptera</taxon>
        <taxon>Glossata</taxon>
        <taxon>Ditrysia</taxon>
        <taxon>Geometroidea</taxon>
        <taxon>Geometridae</taxon>
        <taxon>Larentiinae</taxon>
        <taxon>Operophtera</taxon>
    </lineage>
</organism>
<dbReference type="AlphaFoldDB" id="A0A0L7LVC0"/>
<evidence type="ECO:0000313" key="9">
    <source>
        <dbReference type="EMBL" id="KOB79319.1"/>
    </source>
</evidence>
<evidence type="ECO:0000256" key="6">
    <source>
        <dbReference type="ARBA" id="ARBA00023315"/>
    </source>
</evidence>
<dbReference type="STRING" id="104452.A0A0L7LVC0"/>
<comment type="caution">
    <text evidence="9">The sequence shown here is derived from an EMBL/GenBank/DDBJ whole genome shotgun (WGS) entry which is preliminary data.</text>
</comment>
<feature type="transmembrane region" description="Helical" evidence="7">
    <location>
        <begin position="145"/>
        <end position="165"/>
    </location>
</feature>
<feature type="transmembrane region" description="Helical" evidence="7">
    <location>
        <begin position="185"/>
        <end position="213"/>
    </location>
</feature>
<feature type="transmembrane region" description="Helical" evidence="7">
    <location>
        <begin position="59"/>
        <end position="79"/>
    </location>
</feature>
<dbReference type="EMBL" id="JTDY01000029">
    <property type="protein sequence ID" value="KOB79319.1"/>
    <property type="molecule type" value="Genomic_DNA"/>
</dbReference>
<dbReference type="PANTHER" id="PTHR12246">
    <property type="entry name" value="PALMITOYLTRANSFERASE ZDHHC16"/>
    <property type="match status" value="1"/>
</dbReference>
<feature type="domain" description="Palmitoyltransferase DHHC" evidence="8">
    <location>
        <begin position="116"/>
        <end position="147"/>
    </location>
</feature>
<feature type="transmembrane region" description="Helical" evidence="7">
    <location>
        <begin position="27"/>
        <end position="53"/>
    </location>
</feature>
<comment type="domain">
    <text evidence="7">The DHHC domain is required for palmitoyltransferase activity.</text>
</comment>
<dbReference type="PROSITE" id="PS50216">
    <property type="entry name" value="DHHC"/>
    <property type="match status" value="1"/>
</dbReference>